<dbReference type="RefSeq" id="WP_229755446.1">
    <property type="nucleotide sequence ID" value="NZ_BMHM01000001.1"/>
</dbReference>
<evidence type="ECO:0000313" key="3">
    <source>
        <dbReference type="EMBL" id="GGC76476.1"/>
    </source>
</evidence>
<dbReference type="InterPro" id="IPR015927">
    <property type="entry name" value="Peptidase_S24_S26A/B/C"/>
</dbReference>
<evidence type="ECO:0000256" key="1">
    <source>
        <dbReference type="SAM" id="MobiDB-lite"/>
    </source>
</evidence>
<accession>A0ABQ1NGC6</accession>
<gene>
    <name evidence="3" type="ORF">GCM10011382_02870</name>
</gene>
<protein>
    <recommendedName>
        <fullName evidence="2">Peptidase S24/S26A/S26B/S26C domain-containing protein</fullName>
    </recommendedName>
</protein>
<feature type="region of interest" description="Disordered" evidence="1">
    <location>
        <begin position="9"/>
        <end position="46"/>
    </location>
</feature>
<name>A0ABQ1NGC6_9GAMM</name>
<dbReference type="Proteomes" id="UP000597301">
    <property type="component" value="Unassembled WGS sequence"/>
</dbReference>
<dbReference type="Gene3D" id="2.10.109.10">
    <property type="entry name" value="Umud Fragment, subunit A"/>
    <property type="match status" value="1"/>
</dbReference>
<dbReference type="EMBL" id="BMHM01000001">
    <property type="protein sequence ID" value="GGC76476.1"/>
    <property type="molecule type" value="Genomic_DNA"/>
</dbReference>
<sequence>MTICLPTQVTSHVPSHATSQTLSQPLTPSSRQRPASLHTRQASMPHTITRRNTYALRIRGDRMHSCNLFDGDVIIIHRHQHDTHQETAVATINQREVALKQLSISRLGIHLWPEDAAMPEVFLHNCDIQVLGMVMGVAHHTTEARHH</sequence>
<dbReference type="Pfam" id="PF00717">
    <property type="entry name" value="Peptidase_S24"/>
    <property type="match status" value="1"/>
</dbReference>
<dbReference type="SUPFAM" id="SSF51306">
    <property type="entry name" value="LexA/Signal peptidase"/>
    <property type="match status" value="1"/>
</dbReference>
<keyword evidence="4" id="KW-1185">Reference proteome</keyword>
<feature type="domain" description="Peptidase S24/S26A/S26B/S26C" evidence="2">
    <location>
        <begin position="47"/>
        <end position="134"/>
    </location>
</feature>
<evidence type="ECO:0000313" key="4">
    <source>
        <dbReference type="Proteomes" id="UP000597301"/>
    </source>
</evidence>
<organism evidence="3 4">
    <name type="scientific">Vreelandella lutescens</name>
    <dbReference type="NCBI Taxonomy" id="1602943"/>
    <lineage>
        <taxon>Bacteria</taxon>
        <taxon>Pseudomonadati</taxon>
        <taxon>Pseudomonadota</taxon>
        <taxon>Gammaproteobacteria</taxon>
        <taxon>Oceanospirillales</taxon>
        <taxon>Halomonadaceae</taxon>
        <taxon>Vreelandella</taxon>
    </lineage>
</organism>
<reference evidence="4" key="1">
    <citation type="journal article" date="2019" name="Int. J. Syst. Evol. Microbiol.">
        <title>The Global Catalogue of Microorganisms (GCM) 10K type strain sequencing project: providing services to taxonomists for standard genome sequencing and annotation.</title>
        <authorList>
            <consortium name="The Broad Institute Genomics Platform"/>
            <consortium name="The Broad Institute Genome Sequencing Center for Infectious Disease"/>
            <person name="Wu L."/>
            <person name="Ma J."/>
        </authorList>
    </citation>
    <scope>NUCLEOTIDE SEQUENCE [LARGE SCALE GENOMIC DNA]</scope>
    <source>
        <strain evidence="4">CGMCC 1.15122</strain>
    </source>
</reference>
<dbReference type="InterPro" id="IPR036286">
    <property type="entry name" value="LexA/Signal_pep-like_sf"/>
</dbReference>
<comment type="caution">
    <text evidence="3">The sequence shown here is derived from an EMBL/GenBank/DDBJ whole genome shotgun (WGS) entry which is preliminary data.</text>
</comment>
<proteinExistence type="predicted"/>
<dbReference type="InterPro" id="IPR039418">
    <property type="entry name" value="LexA-like"/>
</dbReference>
<evidence type="ECO:0000259" key="2">
    <source>
        <dbReference type="Pfam" id="PF00717"/>
    </source>
</evidence>
<dbReference type="CDD" id="cd06529">
    <property type="entry name" value="S24_LexA-like"/>
    <property type="match status" value="1"/>
</dbReference>